<dbReference type="EMBL" id="PGUY01000047">
    <property type="protein sequence ID" value="PLT29038.1"/>
    <property type="molecule type" value="Genomic_DNA"/>
</dbReference>
<evidence type="ECO:0008006" key="3">
    <source>
        <dbReference type="Google" id="ProtNLM"/>
    </source>
</evidence>
<dbReference type="Gene3D" id="3.40.30.10">
    <property type="entry name" value="Glutaredoxin"/>
    <property type="match status" value="1"/>
</dbReference>
<dbReference type="SUPFAM" id="SSF52833">
    <property type="entry name" value="Thioredoxin-like"/>
    <property type="match status" value="1"/>
</dbReference>
<accession>A0A2N5M3V3</accession>
<sequence>MKEIIFYTRAQCPLCDKAKELLELMKGDLNVSINEIDIHSSDHLVEQFGLMIPVVEYQGVVLQYGQIDPAELKKQLG</sequence>
<reference evidence="1 2" key="1">
    <citation type="submission" date="2017-11" db="EMBL/GenBank/DDBJ databases">
        <title>Comparitive Functional Genomics of Dry Heat Resistant strains isolated from the Viking Spacecraft.</title>
        <authorList>
            <person name="Seuylemezian A."/>
            <person name="Cooper K."/>
            <person name="Vaishampayan P."/>
        </authorList>
    </citation>
    <scope>NUCLEOTIDE SEQUENCE [LARGE SCALE GENOMIC DNA]</scope>
    <source>
        <strain evidence="1 2">V1-29</strain>
    </source>
</reference>
<dbReference type="RefSeq" id="WP_101643707.1">
    <property type="nucleotide sequence ID" value="NZ_PGUY01000047.1"/>
</dbReference>
<comment type="caution">
    <text evidence="1">The sequence shown here is derived from an EMBL/GenBank/DDBJ whole genome shotgun (WGS) entry which is preliminary data.</text>
</comment>
<dbReference type="AlphaFoldDB" id="A0A2N5M3V3"/>
<dbReference type="InterPro" id="IPR036249">
    <property type="entry name" value="Thioredoxin-like_sf"/>
</dbReference>
<dbReference type="OrthoDB" id="32865at2"/>
<gene>
    <name evidence="1" type="ORF">CUU66_15425</name>
</gene>
<evidence type="ECO:0000313" key="2">
    <source>
        <dbReference type="Proteomes" id="UP000234748"/>
    </source>
</evidence>
<evidence type="ECO:0000313" key="1">
    <source>
        <dbReference type="EMBL" id="PLT29038.1"/>
    </source>
</evidence>
<dbReference type="Proteomes" id="UP000234748">
    <property type="component" value="Unassembled WGS sequence"/>
</dbReference>
<proteinExistence type="predicted"/>
<keyword evidence="2" id="KW-1185">Reference proteome</keyword>
<dbReference type="Pfam" id="PF05768">
    <property type="entry name" value="Glrx-like"/>
    <property type="match status" value="1"/>
</dbReference>
<protein>
    <recommendedName>
        <fullName evidence="3">NrdH-redoxin</fullName>
    </recommendedName>
</protein>
<dbReference type="InterPro" id="IPR008554">
    <property type="entry name" value="Glutaredoxin-like"/>
</dbReference>
<name>A0A2N5M3V3_9BACI</name>
<organism evidence="1 2">
    <name type="scientific">Peribacillus deserti</name>
    <dbReference type="NCBI Taxonomy" id="673318"/>
    <lineage>
        <taxon>Bacteria</taxon>
        <taxon>Bacillati</taxon>
        <taxon>Bacillota</taxon>
        <taxon>Bacilli</taxon>
        <taxon>Bacillales</taxon>
        <taxon>Bacillaceae</taxon>
        <taxon>Peribacillus</taxon>
    </lineage>
</organism>